<accession>A0ABS4DH75</accession>
<comment type="caution">
    <text evidence="1">The sequence shown here is derived from an EMBL/GenBank/DDBJ whole genome shotgun (WGS) entry which is preliminary data.</text>
</comment>
<evidence type="ECO:0000313" key="1">
    <source>
        <dbReference type="EMBL" id="MBP1468778.1"/>
    </source>
</evidence>
<gene>
    <name evidence="1" type="ORF">EYB53_023915</name>
</gene>
<evidence type="ECO:0008006" key="3">
    <source>
        <dbReference type="Google" id="ProtNLM"/>
    </source>
</evidence>
<name>A0ABS4DH75_9CHLR</name>
<organism evidence="1 2">
    <name type="scientific">Candidatus Chloroploca mongolica</name>
    <dbReference type="NCBI Taxonomy" id="2528176"/>
    <lineage>
        <taxon>Bacteria</taxon>
        <taxon>Bacillati</taxon>
        <taxon>Chloroflexota</taxon>
        <taxon>Chloroflexia</taxon>
        <taxon>Chloroflexales</taxon>
        <taxon>Chloroflexineae</taxon>
        <taxon>Oscillochloridaceae</taxon>
        <taxon>Candidatus Chloroploca</taxon>
    </lineage>
</organism>
<sequence>MKVVCVYDPSMLFFKRGEQFDYDQFFDIIEAFHDHEKARKLLGFKFAWGEMLYEALVTDPLIGNYATWGILGVIANLLTTYPDSSSPDYFIVETDGLEPFIPVEQPLFNHNAGLDIEVANAWQLLISASLALEGQPRVCLATGPEACGFPQPVVHSDSEEHTIYPVNNVFEWVEQYRLSRNGPSRFLPNEFTPSLEDDTAMFRFCPRDFDFREELESLLMIELDEAMVRMRKWQGVRGNRRGYQDCWGNVWMWNGEHAQQHWDVQITDQFKQLIGAADNHLNVNPANQQYRQTDSLLQGVIKHGLGSFRREELTKMNCPHNECPRKSKVNHELR</sequence>
<dbReference type="EMBL" id="SIJK02000094">
    <property type="protein sequence ID" value="MBP1468778.1"/>
    <property type="molecule type" value="Genomic_DNA"/>
</dbReference>
<dbReference type="Proteomes" id="UP001193081">
    <property type="component" value="Unassembled WGS sequence"/>
</dbReference>
<reference evidence="1 2" key="1">
    <citation type="submission" date="2021-03" db="EMBL/GenBank/DDBJ databases">
        <authorList>
            <person name="Grouzdev D.S."/>
        </authorList>
    </citation>
    <scope>NUCLEOTIDE SEQUENCE [LARGE SCALE GENOMIC DNA]</scope>
    <source>
        <strain evidence="1 2">M50-1</strain>
    </source>
</reference>
<evidence type="ECO:0000313" key="2">
    <source>
        <dbReference type="Proteomes" id="UP001193081"/>
    </source>
</evidence>
<keyword evidence="2" id="KW-1185">Reference proteome</keyword>
<dbReference type="RefSeq" id="WP_135481871.1">
    <property type="nucleotide sequence ID" value="NZ_SIJK02000094.1"/>
</dbReference>
<proteinExistence type="predicted"/>
<protein>
    <recommendedName>
        <fullName evidence="3">Sulfatase-modifying factor enzyme domain-containing protein</fullName>
    </recommendedName>
</protein>